<name>A0AB34J8P9_PRYPA</name>
<feature type="transmembrane region" description="Helical" evidence="1">
    <location>
        <begin position="145"/>
        <end position="167"/>
    </location>
</feature>
<sequence length="172" mass="18441">MFAQKVSSVPLLIIIMMSPLRLLLAASTLACALAFRPTGLPRTAQQLRVAASQTPNMLLNQRSAGSVAAAGLALALSTATPQLVAAAINPPAVVQQYGSSMLAEEELRPAQKKFLEERAARQQEYDEDFSSTFKTAKEVKDKKSAYTLVVAGLVAVAFIAPMIQFFYYTGGD</sequence>
<keyword evidence="3" id="KW-1185">Reference proteome</keyword>
<dbReference type="Proteomes" id="UP001515480">
    <property type="component" value="Unassembled WGS sequence"/>
</dbReference>
<accession>A0AB34J8P9</accession>
<evidence type="ECO:0000313" key="2">
    <source>
        <dbReference type="EMBL" id="KAL1515031.1"/>
    </source>
</evidence>
<evidence type="ECO:0000256" key="1">
    <source>
        <dbReference type="SAM" id="Phobius"/>
    </source>
</evidence>
<reference evidence="2 3" key="1">
    <citation type="journal article" date="2024" name="Science">
        <title>Giant polyketide synthase enzymes in the biosynthesis of giant marine polyether toxins.</title>
        <authorList>
            <person name="Fallon T.R."/>
            <person name="Shende V.V."/>
            <person name="Wierzbicki I.H."/>
            <person name="Pendleton A.L."/>
            <person name="Watervoot N.F."/>
            <person name="Auber R.P."/>
            <person name="Gonzalez D.J."/>
            <person name="Wisecaver J.H."/>
            <person name="Moore B.S."/>
        </authorList>
    </citation>
    <scope>NUCLEOTIDE SEQUENCE [LARGE SCALE GENOMIC DNA]</scope>
    <source>
        <strain evidence="2 3">12B1</strain>
    </source>
</reference>
<gene>
    <name evidence="2" type="ORF">AB1Y20_004097</name>
</gene>
<evidence type="ECO:0008006" key="4">
    <source>
        <dbReference type="Google" id="ProtNLM"/>
    </source>
</evidence>
<protein>
    <recommendedName>
        <fullName evidence="4">PSI-F</fullName>
    </recommendedName>
</protein>
<keyword evidence="1" id="KW-0812">Transmembrane</keyword>
<dbReference type="EMBL" id="JBGBPQ010000012">
    <property type="protein sequence ID" value="KAL1515031.1"/>
    <property type="molecule type" value="Genomic_DNA"/>
</dbReference>
<dbReference type="AlphaFoldDB" id="A0AB34J8P9"/>
<keyword evidence="1" id="KW-1133">Transmembrane helix</keyword>
<proteinExistence type="predicted"/>
<organism evidence="2 3">
    <name type="scientific">Prymnesium parvum</name>
    <name type="common">Toxic golden alga</name>
    <dbReference type="NCBI Taxonomy" id="97485"/>
    <lineage>
        <taxon>Eukaryota</taxon>
        <taxon>Haptista</taxon>
        <taxon>Haptophyta</taxon>
        <taxon>Prymnesiophyceae</taxon>
        <taxon>Prymnesiales</taxon>
        <taxon>Prymnesiaceae</taxon>
        <taxon>Prymnesium</taxon>
    </lineage>
</organism>
<evidence type="ECO:0000313" key="3">
    <source>
        <dbReference type="Proteomes" id="UP001515480"/>
    </source>
</evidence>
<keyword evidence="1" id="KW-0472">Membrane</keyword>
<comment type="caution">
    <text evidence="2">The sequence shown here is derived from an EMBL/GenBank/DDBJ whole genome shotgun (WGS) entry which is preliminary data.</text>
</comment>